<name>A0ACB8UJG8_9APHY</name>
<keyword evidence="2" id="KW-1185">Reference proteome</keyword>
<sequence length="516" mass="57097">MPPKPPNRQTRNVKAKSQPPTPMNSKKRMLTTAARSDNQPEELQTQGNVQNASTIENMEPPTTTETATAKDDQSSGEPPSAPSPVAPHKLEPAIELTTQPYTPFTPPVPNTASVDNPSFGSRPAVFLEGLLDLISTTPSAPPANLDAGNTTETPEQLPAPPKHPWTQMPPTGWPNVHCNDPMWRFRHWHADSVRHIWTKSADSVIIFVWGIPPHHRDFLVAQGHLRNSLNFILPGDEQPEIYNPQPDLDAADNTKGEHPATFAICNLSENAKTLLLNQRVYSLRYPEITFFVHDLGWEIPTFITLLQGFSTFHDRDALRTSIKATINTSEPTRELIHTLVKENQNFTDVSTIDVMNTIINSVEIDILPIKLVGGVDDWKVGLYMTSPTAEPKKWMSFRDQIQSLTFCVYNNGNGTKYTSDLPCSGCGATDHPRGLCPYRLIPGWNGQATASEKRRTTANPAPNKFSKHSDAGPSTYYNDGPTNHPGGRRGGPRGRGGHRGRSTRGNNRNPHRGYFA</sequence>
<organism evidence="1 2">
    <name type="scientific">Irpex rosettiformis</name>
    <dbReference type="NCBI Taxonomy" id="378272"/>
    <lineage>
        <taxon>Eukaryota</taxon>
        <taxon>Fungi</taxon>
        <taxon>Dikarya</taxon>
        <taxon>Basidiomycota</taxon>
        <taxon>Agaricomycotina</taxon>
        <taxon>Agaricomycetes</taxon>
        <taxon>Polyporales</taxon>
        <taxon>Irpicaceae</taxon>
        <taxon>Irpex</taxon>
    </lineage>
</organism>
<dbReference type="EMBL" id="MU274900">
    <property type="protein sequence ID" value="KAI0094527.1"/>
    <property type="molecule type" value="Genomic_DNA"/>
</dbReference>
<reference evidence="1" key="1">
    <citation type="journal article" date="2021" name="Environ. Microbiol.">
        <title>Gene family expansions and transcriptome signatures uncover fungal adaptations to wood decay.</title>
        <authorList>
            <person name="Hage H."/>
            <person name="Miyauchi S."/>
            <person name="Viragh M."/>
            <person name="Drula E."/>
            <person name="Min B."/>
            <person name="Chaduli D."/>
            <person name="Navarro D."/>
            <person name="Favel A."/>
            <person name="Norest M."/>
            <person name="Lesage-Meessen L."/>
            <person name="Balint B."/>
            <person name="Merenyi Z."/>
            <person name="de Eugenio L."/>
            <person name="Morin E."/>
            <person name="Martinez A.T."/>
            <person name="Baldrian P."/>
            <person name="Stursova M."/>
            <person name="Martinez M.J."/>
            <person name="Novotny C."/>
            <person name="Magnuson J.K."/>
            <person name="Spatafora J.W."/>
            <person name="Maurice S."/>
            <person name="Pangilinan J."/>
            <person name="Andreopoulos W."/>
            <person name="LaButti K."/>
            <person name="Hundley H."/>
            <person name="Na H."/>
            <person name="Kuo A."/>
            <person name="Barry K."/>
            <person name="Lipzen A."/>
            <person name="Henrissat B."/>
            <person name="Riley R."/>
            <person name="Ahrendt S."/>
            <person name="Nagy L.G."/>
            <person name="Grigoriev I.V."/>
            <person name="Martin F."/>
            <person name="Rosso M.N."/>
        </authorList>
    </citation>
    <scope>NUCLEOTIDE SEQUENCE</scope>
    <source>
        <strain evidence="1">CBS 384.51</strain>
    </source>
</reference>
<proteinExistence type="predicted"/>
<comment type="caution">
    <text evidence="1">The sequence shown here is derived from an EMBL/GenBank/DDBJ whole genome shotgun (WGS) entry which is preliminary data.</text>
</comment>
<evidence type="ECO:0000313" key="2">
    <source>
        <dbReference type="Proteomes" id="UP001055072"/>
    </source>
</evidence>
<dbReference type="Proteomes" id="UP001055072">
    <property type="component" value="Unassembled WGS sequence"/>
</dbReference>
<gene>
    <name evidence="1" type="ORF">BDY19DRAFT_25303</name>
</gene>
<accession>A0ACB8UJG8</accession>
<evidence type="ECO:0000313" key="1">
    <source>
        <dbReference type="EMBL" id="KAI0094527.1"/>
    </source>
</evidence>
<protein>
    <submittedName>
        <fullName evidence="1">Uncharacterized protein</fullName>
    </submittedName>
</protein>